<comment type="caution">
    <text evidence="1">The sequence shown here is derived from an EMBL/GenBank/DDBJ whole genome shotgun (WGS) entry which is preliminary data.</text>
</comment>
<evidence type="ECO:0000313" key="2">
    <source>
        <dbReference type="Proteomes" id="UP001472677"/>
    </source>
</evidence>
<dbReference type="EMBL" id="JBBPBM010001172">
    <property type="protein sequence ID" value="KAK8486439.1"/>
    <property type="molecule type" value="Genomic_DNA"/>
</dbReference>
<gene>
    <name evidence="1" type="ORF">V6N12_034311</name>
</gene>
<reference evidence="1 2" key="1">
    <citation type="journal article" date="2024" name="G3 (Bethesda)">
        <title>Genome assembly of Hibiscus sabdariffa L. provides insights into metabolisms of medicinal natural products.</title>
        <authorList>
            <person name="Kim T."/>
        </authorList>
    </citation>
    <scope>NUCLEOTIDE SEQUENCE [LARGE SCALE GENOMIC DNA]</scope>
    <source>
        <strain evidence="1">TK-2024</strain>
        <tissue evidence="1">Old leaves</tissue>
    </source>
</reference>
<proteinExistence type="predicted"/>
<protein>
    <submittedName>
        <fullName evidence="1">Uncharacterized protein</fullName>
    </submittedName>
</protein>
<evidence type="ECO:0000313" key="1">
    <source>
        <dbReference type="EMBL" id="KAK8486439.1"/>
    </source>
</evidence>
<accession>A0ABR2A0L6</accession>
<keyword evidence="2" id="KW-1185">Reference proteome</keyword>
<organism evidence="1 2">
    <name type="scientific">Hibiscus sabdariffa</name>
    <name type="common">roselle</name>
    <dbReference type="NCBI Taxonomy" id="183260"/>
    <lineage>
        <taxon>Eukaryota</taxon>
        <taxon>Viridiplantae</taxon>
        <taxon>Streptophyta</taxon>
        <taxon>Embryophyta</taxon>
        <taxon>Tracheophyta</taxon>
        <taxon>Spermatophyta</taxon>
        <taxon>Magnoliopsida</taxon>
        <taxon>eudicotyledons</taxon>
        <taxon>Gunneridae</taxon>
        <taxon>Pentapetalae</taxon>
        <taxon>rosids</taxon>
        <taxon>malvids</taxon>
        <taxon>Malvales</taxon>
        <taxon>Malvaceae</taxon>
        <taxon>Malvoideae</taxon>
        <taxon>Hibiscus</taxon>
    </lineage>
</organism>
<dbReference type="Proteomes" id="UP001472677">
    <property type="component" value="Unassembled WGS sequence"/>
</dbReference>
<name>A0ABR2A0L6_9ROSI</name>
<sequence length="67" mass="7414">MGVSAKRAKTKSKALRYHERSMPTSLTHLKSEDTYVAFPSDNYSTHDYTLAPAHTYALASPTPLATE</sequence>